<evidence type="ECO:0000256" key="5">
    <source>
        <dbReference type="ARBA" id="ARBA00023002"/>
    </source>
</evidence>
<evidence type="ECO:0000256" key="4">
    <source>
        <dbReference type="ARBA" id="ARBA00022857"/>
    </source>
</evidence>
<keyword evidence="8" id="KW-1185">Reference proteome</keyword>
<keyword evidence="5" id="KW-0560">Oxidoreductase</keyword>
<protein>
    <submittedName>
        <fullName evidence="7">NADPH dehydrogenase</fullName>
    </submittedName>
</protein>
<dbReference type="GO" id="GO:0003959">
    <property type="term" value="F:NADPH dehydrogenase activity"/>
    <property type="evidence" value="ECO:0007669"/>
    <property type="project" value="InterPro"/>
</dbReference>
<dbReference type="InterPro" id="IPR001155">
    <property type="entry name" value="OxRdtase_FMN_N"/>
</dbReference>
<dbReference type="InterPro" id="IPR013785">
    <property type="entry name" value="Aldolase_TIM"/>
</dbReference>
<proteinExistence type="predicted"/>
<evidence type="ECO:0000259" key="6">
    <source>
        <dbReference type="Pfam" id="PF00724"/>
    </source>
</evidence>
<dbReference type="PANTHER" id="PTHR43303">
    <property type="entry name" value="NADPH DEHYDROGENASE C23G7.10C-RELATED"/>
    <property type="match status" value="1"/>
</dbReference>
<evidence type="ECO:0000313" key="8">
    <source>
        <dbReference type="Proteomes" id="UP000051084"/>
    </source>
</evidence>
<keyword evidence="2" id="KW-0285">Flavoprotein</keyword>
<dbReference type="Proteomes" id="UP000051084">
    <property type="component" value="Unassembled WGS sequence"/>
</dbReference>
<dbReference type="EMBL" id="AZGC01000018">
    <property type="protein sequence ID" value="KRL95651.1"/>
    <property type="molecule type" value="Genomic_DNA"/>
</dbReference>
<dbReference type="RefSeq" id="WP_306455176.1">
    <property type="nucleotide sequence ID" value="NZ_AZGC01000018.1"/>
</dbReference>
<reference evidence="7 8" key="1">
    <citation type="journal article" date="2015" name="Genome Announc.">
        <title>Expanding the biotechnology potential of lactobacilli through comparative genomics of 213 strains and associated genera.</title>
        <authorList>
            <person name="Sun Z."/>
            <person name="Harris H.M."/>
            <person name="McCann A."/>
            <person name="Guo C."/>
            <person name="Argimon S."/>
            <person name="Zhang W."/>
            <person name="Yang X."/>
            <person name="Jeffery I.B."/>
            <person name="Cooney J.C."/>
            <person name="Kagawa T.F."/>
            <person name="Liu W."/>
            <person name="Song Y."/>
            <person name="Salvetti E."/>
            <person name="Wrobel A."/>
            <person name="Rasinkangas P."/>
            <person name="Parkhill J."/>
            <person name="Rea M.C."/>
            <person name="O'Sullivan O."/>
            <person name="Ritari J."/>
            <person name="Douillard F.P."/>
            <person name="Paul Ross R."/>
            <person name="Yang R."/>
            <person name="Briner A.E."/>
            <person name="Felis G.E."/>
            <person name="de Vos W.M."/>
            <person name="Barrangou R."/>
            <person name="Klaenhammer T.R."/>
            <person name="Caufield P.W."/>
            <person name="Cui Y."/>
            <person name="Zhang H."/>
            <person name="O'Toole P.W."/>
        </authorList>
    </citation>
    <scope>NUCLEOTIDE SEQUENCE [LARGE SCALE GENOMIC DNA]</scope>
    <source>
        <strain evidence="7 8">DSM 18793</strain>
    </source>
</reference>
<keyword evidence="4" id="KW-0521">NADP</keyword>
<evidence type="ECO:0000256" key="2">
    <source>
        <dbReference type="ARBA" id="ARBA00022630"/>
    </source>
</evidence>
<dbReference type="PATRIC" id="fig|1423742.4.peg.784"/>
<dbReference type="AlphaFoldDB" id="A0A0R1UW43"/>
<dbReference type="Gene3D" id="3.20.20.70">
    <property type="entry name" value="Aldolase class I"/>
    <property type="match status" value="1"/>
</dbReference>
<sequence>MAKLLTPVTLGGVTLKNRVVMPPMCMYDVAKEDGLPTAFHHAHYGARAIGGVGLIIQEATAVDPVGRLTSHDLGIWNDEQAQALTGLVAEVHALGAKMGIQLGHGGRKAADEAQPVAPSAVPYDEQGTFATPHELSLDEIKATVQSFADAAKRADQAGYDVIQLHAAHGYLINQFLEPTTNLRTDSYGGSLAKRFEFLKEIVIAIQAVTSLPIWVRLSVTAYADHQNSIADYQQIAQWCGTPRCKSH</sequence>
<organism evidence="7 8">
    <name type="scientific">Limosilactobacillus equigenerosi DSM 18793 = JCM 14505</name>
    <dbReference type="NCBI Taxonomy" id="1423742"/>
    <lineage>
        <taxon>Bacteria</taxon>
        <taxon>Bacillati</taxon>
        <taxon>Bacillota</taxon>
        <taxon>Bacilli</taxon>
        <taxon>Lactobacillales</taxon>
        <taxon>Lactobacillaceae</taxon>
        <taxon>Limosilactobacillus</taxon>
    </lineage>
</organism>
<comment type="caution">
    <text evidence="7">The sequence shown here is derived from an EMBL/GenBank/DDBJ whole genome shotgun (WGS) entry which is preliminary data.</text>
</comment>
<dbReference type="GO" id="GO:0050661">
    <property type="term" value="F:NADP binding"/>
    <property type="evidence" value="ECO:0007669"/>
    <property type="project" value="InterPro"/>
</dbReference>
<dbReference type="GO" id="GO:0010181">
    <property type="term" value="F:FMN binding"/>
    <property type="evidence" value="ECO:0007669"/>
    <property type="project" value="InterPro"/>
</dbReference>
<gene>
    <name evidence="7" type="ORF">FC21_GL000755</name>
</gene>
<dbReference type="Pfam" id="PF00724">
    <property type="entry name" value="Oxidored_FMN"/>
    <property type="match status" value="1"/>
</dbReference>
<evidence type="ECO:0000313" key="7">
    <source>
        <dbReference type="EMBL" id="KRL95651.1"/>
    </source>
</evidence>
<keyword evidence="3" id="KW-0288">FMN</keyword>
<feature type="domain" description="NADH:flavin oxidoreductase/NADH oxidase N-terminal" evidence="6">
    <location>
        <begin position="3"/>
        <end position="239"/>
    </location>
</feature>
<dbReference type="SUPFAM" id="SSF51395">
    <property type="entry name" value="FMN-linked oxidoreductases"/>
    <property type="match status" value="1"/>
</dbReference>
<dbReference type="PANTHER" id="PTHR43303:SF4">
    <property type="entry name" value="NADPH DEHYDROGENASE C23G7.10C-RELATED"/>
    <property type="match status" value="1"/>
</dbReference>
<evidence type="ECO:0000256" key="1">
    <source>
        <dbReference type="ARBA" id="ARBA00001917"/>
    </source>
</evidence>
<dbReference type="InterPro" id="IPR044152">
    <property type="entry name" value="YqjM-like"/>
</dbReference>
<accession>A0A0R1UW43</accession>
<name>A0A0R1UW43_9LACO</name>
<evidence type="ECO:0000256" key="3">
    <source>
        <dbReference type="ARBA" id="ARBA00022643"/>
    </source>
</evidence>
<comment type="cofactor">
    <cofactor evidence="1">
        <name>FMN</name>
        <dbReference type="ChEBI" id="CHEBI:58210"/>
    </cofactor>
</comment>
<dbReference type="STRING" id="417373.GCA_001570685_00817"/>